<protein>
    <submittedName>
        <fullName evidence="2">Uncharacterized protein</fullName>
    </submittedName>
</protein>
<name>A0A2T6C8X8_9RHOB</name>
<comment type="caution">
    <text evidence="2">The sequence shown here is derived from an EMBL/GenBank/DDBJ whole genome shotgun (WGS) entry which is preliminary data.</text>
</comment>
<accession>A0A2T6C8X8</accession>
<proteinExistence type="predicted"/>
<dbReference type="Proteomes" id="UP000244092">
    <property type="component" value="Unassembled WGS sequence"/>
</dbReference>
<reference evidence="2 3" key="1">
    <citation type="submission" date="2018-04" db="EMBL/GenBank/DDBJ databases">
        <title>Genomic Encyclopedia of Archaeal and Bacterial Type Strains, Phase II (KMG-II): from individual species to whole genera.</title>
        <authorList>
            <person name="Goeker M."/>
        </authorList>
    </citation>
    <scope>NUCLEOTIDE SEQUENCE [LARGE SCALE GENOMIC DNA]</scope>
    <source>
        <strain evidence="2 3">DSM 12244</strain>
    </source>
</reference>
<organism evidence="2 3">
    <name type="scientific">Sulfitobacter mediterraneus</name>
    <dbReference type="NCBI Taxonomy" id="83219"/>
    <lineage>
        <taxon>Bacteria</taxon>
        <taxon>Pseudomonadati</taxon>
        <taxon>Pseudomonadota</taxon>
        <taxon>Alphaproteobacteria</taxon>
        <taxon>Rhodobacterales</taxon>
        <taxon>Roseobacteraceae</taxon>
        <taxon>Sulfitobacter</taxon>
    </lineage>
</organism>
<dbReference type="EMBL" id="QBKU01000015">
    <property type="protein sequence ID" value="PTX64753.1"/>
    <property type="molecule type" value="Genomic_DNA"/>
</dbReference>
<feature type="region of interest" description="Disordered" evidence="1">
    <location>
        <begin position="121"/>
        <end position="141"/>
    </location>
</feature>
<dbReference type="AlphaFoldDB" id="A0A2T6C8X8"/>
<sequence length="303" mass="33442">MPPKPHNPSAPVFCKSCRRRLTPEQGDNAGYCDRPECATRQKIDQSGQLAKSQEEQYQRWLDITHARTAGVIKAAAREIGEDDLDDVAHGLAPYVDIPLVPLPAERRLVFENNLRAAVLESFEATDATEEPPEQPEDDPEYARRLAQEAPDPMALNAACIACQGDCCLQGGNRHAFIKKKVIDYFRWSNPEATADEIIETYLEHIPQQSTSGSCVYHGVQGCTLPRNHRANICNSFQCRFRLSLFQDYVMKPGSAAVVAGISHDHTDDPAAGAPYLRVVSVNEEGDVTIHSHLSLPALPEADT</sequence>
<evidence type="ECO:0000313" key="2">
    <source>
        <dbReference type="EMBL" id="PTX64753.1"/>
    </source>
</evidence>
<dbReference type="OrthoDB" id="5421259at2"/>
<evidence type="ECO:0000256" key="1">
    <source>
        <dbReference type="SAM" id="MobiDB-lite"/>
    </source>
</evidence>
<gene>
    <name evidence="2" type="ORF">C8N31_11522</name>
</gene>
<evidence type="ECO:0000313" key="3">
    <source>
        <dbReference type="Proteomes" id="UP000244092"/>
    </source>
</evidence>
<feature type="compositionally biased region" description="Acidic residues" evidence="1">
    <location>
        <begin position="126"/>
        <end position="139"/>
    </location>
</feature>